<proteinExistence type="predicted"/>
<dbReference type="Proteomes" id="UP000011115">
    <property type="component" value="Unassembled WGS sequence"/>
</dbReference>
<evidence type="ECO:0000313" key="3">
    <source>
        <dbReference type="Proteomes" id="UP000011115"/>
    </source>
</evidence>
<feature type="region of interest" description="Disordered" evidence="1">
    <location>
        <begin position="265"/>
        <end position="294"/>
    </location>
</feature>
<reference evidence="3" key="1">
    <citation type="journal article" date="2011" name="Nature">
        <title>Genome sequence and analysis of the tuber crop potato.</title>
        <authorList>
            <consortium name="The Potato Genome Sequencing Consortium"/>
        </authorList>
    </citation>
    <scope>NUCLEOTIDE SEQUENCE [LARGE SCALE GENOMIC DNA]</scope>
    <source>
        <strain evidence="3">cv. DM1-3 516 R44</strain>
    </source>
</reference>
<name>M1DMC1_SOLTU</name>
<dbReference type="HOGENOM" id="CLU_082556_0_0_1"/>
<dbReference type="InParanoid" id="M1DMC1"/>
<evidence type="ECO:0000256" key="1">
    <source>
        <dbReference type="SAM" id="MobiDB-lite"/>
    </source>
</evidence>
<organism evidence="2 3">
    <name type="scientific">Solanum tuberosum</name>
    <name type="common">Potato</name>
    <dbReference type="NCBI Taxonomy" id="4113"/>
    <lineage>
        <taxon>Eukaryota</taxon>
        <taxon>Viridiplantae</taxon>
        <taxon>Streptophyta</taxon>
        <taxon>Embryophyta</taxon>
        <taxon>Tracheophyta</taxon>
        <taxon>Spermatophyta</taxon>
        <taxon>Magnoliopsida</taxon>
        <taxon>eudicotyledons</taxon>
        <taxon>Gunneridae</taxon>
        <taxon>Pentapetalae</taxon>
        <taxon>asterids</taxon>
        <taxon>lamiids</taxon>
        <taxon>Solanales</taxon>
        <taxon>Solanaceae</taxon>
        <taxon>Solanoideae</taxon>
        <taxon>Solaneae</taxon>
        <taxon>Solanum</taxon>
    </lineage>
</organism>
<keyword evidence="3" id="KW-1185">Reference proteome</keyword>
<feature type="compositionally biased region" description="Polar residues" evidence="1">
    <location>
        <begin position="13"/>
        <end position="40"/>
    </location>
</feature>
<dbReference type="Gramene" id="RHC10H1G0998.2.1">
    <property type="protein sequence ID" value="RHC10H1G0998.2.1.cds.1"/>
    <property type="gene ID" value="RHC10H1G0998.2"/>
</dbReference>
<sequence length="294" mass="32756">MATEPQGTELRPSDQSQSTRISNINKPQQGASPESSTNSTKLRRIKAIYVAILEEELDWARKIISLEQSGMIRVNSTGNNESTSKDLPPVQKSMKAISEEITAKSPDVRLQFQPSSVERNEVTTTGESSPGQGVHLTKISNLFDCEISSDINFGKVTRALVDDGDEVLPQKTPCDEDNIPKVTKPLTQQQINVYLSSNLQEQVTAINEDHNNEENLESVRITSILNQENNQDKERIPNHRVEPLQHGHEKLSIKETTDENVLRKMQGDQNAAEKHTQEAQHTNAKVQTGASKDK</sequence>
<dbReference type="EnsemblPlants" id="PGSC0003DMT400091320">
    <property type="protein sequence ID" value="PGSC0003DMT400091320"/>
    <property type="gene ID" value="PGSC0003DMG400040891"/>
</dbReference>
<feature type="compositionally biased region" description="Basic and acidic residues" evidence="1">
    <location>
        <begin position="265"/>
        <end position="278"/>
    </location>
</feature>
<evidence type="ECO:0000313" key="2">
    <source>
        <dbReference type="EnsemblPlants" id="PGSC0003DMT400091320"/>
    </source>
</evidence>
<reference evidence="2" key="2">
    <citation type="submission" date="2015-06" db="UniProtKB">
        <authorList>
            <consortium name="EnsemblPlants"/>
        </authorList>
    </citation>
    <scope>IDENTIFICATION</scope>
    <source>
        <strain evidence="2">DM1-3 516 R44</strain>
    </source>
</reference>
<protein>
    <submittedName>
        <fullName evidence="2">Uncharacterized protein</fullName>
    </submittedName>
</protein>
<feature type="region of interest" description="Disordered" evidence="1">
    <location>
        <begin position="1"/>
        <end position="40"/>
    </location>
</feature>
<dbReference type="Gramene" id="PGSC0003DMT400091320">
    <property type="protein sequence ID" value="PGSC0003DMT400091320"/>
    <property type="gene ID" value="PGSC0003DMG400040891"/>
</dbReference>
<accession>M1DMC1</accession>
<dbReference type="AlphaFoldDB" id="M1DMC1"/>
<feature type="compositionally biased region" description="Polar residues" evidence="1">
    <location>
        <begin position="279"/>
        <end position="294"/>
    </location>
</feature>
<dbReference type="PaxDb" id="4113-PGSC0003DMT400091320"/>